<evidence type="ECO:0008006" key="3">
    <source>
        <dbReference type="Google" id="ProtNLM"/>
    </source>
</evidence>
<dbReference type="InterPro" id="IPR036866">
    <property type="entry name" value="RibonucZ/Hydroxyglut_hydro"/>
</dbReference>
<evidence type="ECO:0000313" key="1">
    <source>
        <dbReference type="EMBL" id="MBC5634157.1"/>
    </source>
</evidence>
<organism evidence="1 2">
    <name type="scientific">Parabacteroides hominis</name>
    <dbReference type="NCBI Taxonomy" id="2763057"/>
    <lineage>
        <taxon>Bacteria</taxon>
        <taxon>Pseudomonadati</taxon>
        <taxon>Bacteroidota</taxon>
        <taxon>Bacteroidia</taxon>
        <taxon>Bacteroidales</taxon>
        <taxon>Tannerellaceae</taxon>
        <taxon>Parabacteroides</taxon>
    </lineage>
</organism>
<evidence type="ECO:0000313" key="2">
    <source>
        <dbReference type="Proteomes" id="UP000651475"/>
    </source>
</evidence>
<gene>
    <name evidence="1" type="ORF">H8S65_15515</name>
</gene>
<protein>
    <recommendedName>
        <fullName evidence="3">MBL fold metallo-hydrolase</fullName>
    </recommendedName>
</protein>
<dbReference type="EMBL" id="JACOOJ010000032">
    <property type="protein sequence ID" value="MBC5634157.1"/>
    <property type="molecule type" value="Genomic_DNA"/>
</dbReference>
<dbReference type="RefSeq" id="WP_186930810.1">
    <property type="nucleotide sequence ID" value="NZ_JACOOJ010000032.1"/>
</dbReference>
<dbReference type="Gene3D" id="3.60.15.10">
    <property type="entry name" value="Ribonuclease Z/Hydroxyacylglutathione hydrolase-like"/>
    <property type="match status" value="1"/>
</dbReference>
<proteinExistence type="predicted"/>
<dbReference type="Proteomes" id="UP000651475">
    <property type="component" value="Unassembled WGS sequence"/>
</dbReference>
<accession>A0ABR7DRV1</accession>
<keyword evidence="2" id="KW-1185">Reference proteome</keyword>
<comment type="caution">
    <text evidence="1">The sequence shown here is derived from an EMBL/GenBank/DDBJ whole genome shotgun (WGS) entry which is preliminary data.</text>
</comment>
<dbReference type="SUPFAM" id="SSF56281">
    <property type="entry name" value="Metallo-hydrolase/oxidoreductase"/>
    <property type="match status" value="1"/>
</dbReference>
<name>A0ABR7DRV1_9BACT</name>
<sequence>MKKIVFVFVIVMGFVCNSFAQYQGKIEVYKYTDMTLHSYASAEEMGDVSFIIEGKDGLIVLEQQSFFNSIKDFGNYLKTLGKPVVKVVSSYHSGGLNAWDSSLVVMIEGMPEFEKGEMAQKMMKGFAERFGGKMDTRPHAETGVIPADSKQTWAGIDLQFVPAPSTSAFPAADIIIADKVFYTHSAPTISHIRGIRDRETIDKQLDYLKGIKNSGCELVVGSHGVAGRMDVVDFQITYLERMKKLLDTATSKEEFVAGMKDSFSGLPEERNLNATAANLYN</sequence>
<reference evidence="1 2" key="1">
    <citation type="submission" date="2020-08" db="EMBL/GenBank/DDBJ databases">
        <title>Genome public.</title>
        <authorList>
            <person name="Liu C."/>
            <person name="Sun Q."/>
        </authorList>
    </citation>
    <scope>NUCLEOTIDE SEQUENCE [LARGE SCALE GENOMIC DNA]</scope>
    <source>
        <strain evidence="1 2">NSJ-79</strain>
    </source>
</reference>